<feature type="chain" id="PRO_5042184934" description="Secreted protein" evidence="2">
    <location>
        <begin position="27"/>
        <end position="162"/>
    </location>
</feature>
<dbReference type="GeneID" id="87859803"/>
<sequence>MEGWNGIGMVACVFSSCTSLLSVLHAYTCMGVTRDSTGRRNGQKGDGNGGEWRYRLRAPGVTTSSDKVTRRQRMEVTVNHQSPRLFLSLVSNPVLRERSTEHRELAPVWKVVRRRPGPLDGAQSLSLTSGGDTDDPGHHRPSTGTPKLLVTLIQLYGSYREI</sequence>
<reference evidence="3" key="2">
    <citation type="submission" date="2023-06" db="EMBL/GenBank/DDBJ databases">
        <authorList>
            <consortium name="Lawrence Berkeley National Laboratory"/>
            <person name="Haridas S."/>
            <person name="Hensen N."/>
            <person name="Bonometti L."/>
            <person name="Westerberg I."/>
            <person name="Brannstrom I.O."/>
            <person name="Guillou S."/>
            <person name="Cros-Aarteil S."/>
            <person name="Calhoun S."/>
            <person name="Kuo A."/>
            <person name="Mondo S."/>
            <person name="Pangilinan J."/>
            <person name="Riley R."/>
            <person name="Labutti K."/>
            <person name="Andreopoulos B."/>
            <person name="Lipzen A."/>
            <person name="Chen C."/>
            <person name="Yanf M."/>
            <person name="Daum C."/>
            <person name="Ng V."/>
            <person name="Clum A."/>
            <person name="Steindorff A."/>
            <person name="Ohm R."/>
            <person name="Martin F."/>
            <person name="Silar P."/>
            <person name="Natvig D."/>
            <person name="Lalanne C."/>
            <person name="Gautier V."/>
            <person name="Ament-Velasquez S.L."/>
            <person name="Kruys A."/>
            <person name="Hutchinson M.I."/>
            <person name="Powell A.J."/>
            <person name="Barry K."/>
            <person name="Miller A.N."/>
            <person name="Grigoriev I.V."/>
            <person name="Debuchy R."/>
            <person name="Gladieux P."/>
            <person name="Thoren M.H."/>
            <person name="Johannesson H."/>
        </authorList>
    </citation>
    <scope>NUCLEOTIDE SEQUENCE</scope>
    <source>
        <strain evidence="3">CBS 560.94</strain>
    </source>
</reference>
<evidence type="ECO:0000256" key="1">
    <source>
        <dbReference type="SAM" id="MobiDB-lite"/>
    </source>
</evidence>
<evidence type="ECO:0000256" key="2">
    <source>
        <dbReference type="SAM" id="SignalP"/>
    </source>
</evidence>
<feature type="region of interest" description="Disordered" evidence="1">
    <location>
        <begin position="119"/>
        <end position="146"/>
    </location>
</feature>
<proteinExistence type="predicted"/>
<reference evidence="3" key="1">
    <citation type="journal article" date="2023" name="Mol. Phylogenet. Evol.">
        <title>Genome-scale phylogeny and comparative genomics of the fungal order Sordariales.</title>
        <authorList>
            <person name="Hensen N."/>
            <person name="Bonometti L."/>
            <person name="Westerberg I."/>
            <person name="Brannstrom I.O."/>
            <person name="Guillou S."/>
            <person name="Cros-Aarteil S."/>
            <person name="Calhoun S."/>
            <person name="Haridas S."/>
            <person name="Kuo A."/>
            <person name="Mondo S."/>
            <person name="Pangilinan J."/>
            <person name="Riley R."/>
            <person name="LaButti K."/>
            <person name="Andreopoulos B."/>
            <person name="Lipzen A."/>
            <person name="Chen C."/>
            <person name="Yan M."/>
            <person name="Daum C."/>
            <person name="Ng V."/>
            <person name="Clum A."/>
            <person name="Steindorff A."/>
            <person name="Ohm R.A."/>
            <person name="Martin F."/>
            <person name="Silar P."/>
            <person name="Natvig D.O."/>
            <person name="Lalanne C."/>
            <person name="Gautier V."/>
            <person name="Ament-Velasquez S.L."/>
            <person name="Kruys A."/>
            <person name="Hutchinson M.I."/>
            <person name="Powell A.J."/>
            <person name="Barry K."/>
            <person name="Miller A.N."/>
            <person name="Grigoriev I.V."/>
            <person name="Debuchy R."/>
            <person name="Gladieux P."/>
            <person name="Hiltunen Thoren M."/>
            <person name="Johannesson H."/>
        </authorList>
    </citation>
    <scope>NUCLEOTIDE SEQUENCE</scope>
    <source>
        <strain evidence="3">CBS 560.94</strain>
    </source>
</reference>
<accession>A0AAE0JAR9</accession>
<organism evidence="3 4">
    <name type="scientific">Neurospora tetraspora</name>
    <dbReference type="NCBI Taxonomy" id="94610"/>
    <lineage>
        <taxon>Eukaryota</taxon>
        <taxon>Fungi</taxon>
        <taxon>Dikarya</taxon>
        <taxon>Ascomycota</taxon>
        <taxon>Pezizomycotina</taxon>
        <taxon>Sordariomycetes</taxon>
        <taxon>Sordariomycetidae</taxon>
        <taxon>Sordariales</taxon>
        <taxon>Sordariaceae</taxon>
        <taxon>Neurospora</taxon>
    </lineage>
</organism>
<evidence type="ECO:0000313" key="3">
    <source>
        <dbReference type="EMBL" id="KAK3340553.1"/>
    </source>
</evidence>
<evidence type="ECO:0000313" key="4">
    <source>
        <dbReference type="Proteomes" id="UP001278500"/>
    </source>
</evidence>
<dbReference type="Proteomes" id="UP001278500">
    <property type="component" value="Unassembled WGS sequence"/>
</dbReference>
<keyword evidence="2" id="KW-0732">Signal</keyword>
<evidence type="ECO:0008006" key="5">
    <source>
        <dbReference type="Google" id="ProtNLM"/>
    </source>
</evidence>
<name>A0AAE0JAR9_9PEZI</name>
<dbReference type="AlphaFoldDB" id="A0AAE0JAR9"/>
<feature type="signal peptide" evidence="2">
    <location>
        <begin position="1"/>
        <end position="26"/>
    </location>
</feature>
<gene>
    <name evidence="3" type="ORF">B0H65DRAFT_263386</name>
</gene>
<dbReference type="EMBL" id="JAUEPP010000006">
    <property type="protein sequence ID" value="KAK3340553.1"/>
    <property type="molecule type" value="Genomic_DNA"/>
</dbReference>
<protein>
    <recommendedName>
        <fullName evidence="5">Secreted protein</fullName>
    </recommendedName>
</protein>
<comment type="caution">
    <text evidence="3">The sequence shown here is derived from an EMBL/GenBank/DDBJ whole genome shotgun (WGS) entry which is preliminary data.</text>
</comment>
<dbReference type="RefSeq" id="XP_062679495.1">
    <property type="nucleotide sequence ID" value="XM_062822649.1"/>
</dbReference>
<keyword evidence="4" id="KW-1185">Reference proteome</keyword>